<dbReference type="Gene3D" id="1.10.8.50">
    <property type="match status" value="1"/>
</dbReference>
<reference evidence="12 14" key="2">
    <citation type="submission" date="2016-10" db="EMBL/GenBank/DDBJ databases">
        <authorList>
            <person name="Varghese N."/>
            <person name="Submissions S."/>
        </authorList>
    </citation>
    <scope>NUCLEOTIDE SEQUENCE [LARGE SCALE GENOMIC DNA]</scope>
    <source>
        <strain evidence="12 14">DSM 6083</strain>
    </source>
</reference>
<dbReference type="GO" id="GO:0003906">
    <property type="term" value="F:DNA-(apurinic or apyrimidinic site) endonuclease activity"/>
    <property type="evidence" value="ECO:0007669"/>
    <property type="project" value="InterPro"/>
</dbReference>
<keyword evidence="9" id="KW-0326">Glycosidase</keyword>
<reference evidence="11 13" key="3">
    <citation type="journal article" name="Genome Announc.">
        <title>Complete Genome Sequence of Pseudomonas balearica DSM 6083T.</title>
        <authorList>
            <person name="Bennasar-Figueras A."/>
            <person name="Salva-Serra F."/>
            <person name="Jaen-Luchoro D."/>
            <person name="Segui C."/>
            <person name="Aliaga F."/>
            <person name="Busquets A."/>
            <person name="Gomila M."/>
            <person name="Moore E.R."/>
            <person name="Lalucat J."/>
        </authorList>
    </citation>
    <scope>NUCLEOTIDE SEQUENCE [LARGE SCALE GENOMIC DNA]</scope>
    <source>
        <strain evidence="13">DSM 6083</strain>
        <strain evidence="11">DSM6083</strain>
    </source>
</reference>
<dbReference type="InterPro" id="IPR012319">
    <property type="entry name" value="FPG_cat"/>
</dbReference>
<dbReference type="CDD" id="cd08974">
    <property type="entry name" value="BaFpgNei_N_2"/>
    <property type="match status" value="1"/>
</dbReference>
<dbReference type="GO" id="GO:0016829">
    <property type="term" value="F:lyase activity"/>
    <property type="evidence" value="ECO:0007669"/>
    <property type="project" value="UniProtKB-KW"/>
</dbReference>
<dbReference type="GO" id="GO:0003684">
    <property type="term" value="F:damaged DNA binding"/>
    <property type="evidence" value="ECO:0007669"/>
    <property type="project" value="InterPro"/>
</dbReference>
<dbReference type="GO" id="GO:0006284">
    <property type="term" value="P:base-excision repair"/>
    <property type="evidence" value="ECO:0007669"/>
    <property type="project" value="InterPro"/>
</dbReference>
<keyword evidence="11" id="KW-0540">Nuclease</keyword>
<evidence type="ECO:0000256" key="3">
    <source>
        <dbReference type="ARBA" id="ARBA00022763"/>
    </source>
</evidence>
<evidence type="ECO:0000256" key="7">
    <source>
        <dbReference type="ARBA" id="ARBA00023239"/>
    </source>
</evidence>
<dbReference type="Proteomes" id="UP000031271">
    <property type="component" value="Chromosome"/>
</dbReference>
<feature type="domain" description="Formamidopyrimidine-DNA glycosylase catalytic" evidence="10">
    <location>
        <begin position="2"/>
        <end position="93"/>
    </location>
</feature>
<evidence type="ECO:0000313" key="11">
    <source>
        <dbReference type="EMBL" id="AJE16683.1"/>
    </source>
</evidence>
<comment type="similarity">
    <text evidence="2">Belongs to the FPG family.</text>
</comment>
<reference evidence="13" key="1">
    <citation type="submission" date="2014-03" db="EMBL/GenBank/DDBJ databases">
        <title>Complete genome of Pseudomonas balearica DSM 6083T, a sewage water isolate from an enrichment with 2-methylnaphthalene.</title>
        <authorList>
            <person name="Salva-Serra F."/>
            <person name="Jaen-Luchoro D."/>
            <person name="Busquets A."/>
            <person name="Pena A."/>
            <person name="Gomila M."/>
            <person name="Bosch R."/>
            <person name="Nogales B."/>
            <person name="Garcia-Valdes E."/>
            <person name="Lalucat J."/>
            <person name="Bennasar A."/>
        </authorList>
    </citation>
    <scope>NUCLEOTIDE SEQUENCE [LARGE SCALE GENOMIC DNA]</scope>
    <source>
        <strain evidence="13">DSM 6083</strain>
    </source>
</reference>
<keyword evidence="11" id="KW-0255">Endonuclease</keyword>
<dbReference type="InterPro" id="IPR035937">
    <property type="entry name" value="FPG_N"/>
</dbReference>
<dbReference type="SUPFAM" id="SSF46946">
    <property type="entry name" value="S13-like H2TH domain"/>
    <property type="match status" value="1"/>
</dbReference>
<dbReference type="EMBL" id="CP007511">
    <property type="protein sequence ID" value="AJE16683.1"/>
    <property type="molecule type" value="Genomic_DNA"/>
</dbReference>
<dbReference type="GeneID" id="77261615"/>
<dbReference type="PROSITE" id="PS51068">
    <property type="entry name" value="FPG_CAT"/>
    <property type="match status" value="1"/>
</dbReference>
<keyword evidence="3" id="KW-0227">DNA damage</keyword>
<dbReference type="Pfam" id="PF01149">
    <property type="entry name" value="Fapy_DNA_glyco"/>
    <property type="match status" value="1"/>
</dbReference>
<dbReference type="RefSeq" id="WP_043221972.1">
    <property type="nucleotide sequence ID" value="NZ_CP007511.1"/>
</dbReference>
<keyword evidence="5" id="KW-0238">DNA-binding</keyword>
<dbReference type="Gene3D" id="3.20.190.10">
    <property type="entry name" value="MutM-like, N-terminal"/>
    <property type="match status" value="1"/>
</dbReference>
<dbReference type="AlphaFoldDB" id="A0A8D3Y3P2"/>
<evidence type="ECO:0000256" key="9">
    <source>
        <dbReference type="ARBA" id="ARBA00023295"/>
    </source>
</evidence>
<evidence type="ECO:0000256" key="2">
    <source>
        <dbReference type="ARBA" id="ARBA00009409"/>
    </source>
</evidence>
<accession>A0A8D3Y3P2</accession>
<evidence type="ECO:0000313" key="12">
    <source>
        <dbReference type="EMBL" id="SDM74018.1"/>
    </source>
</evidence>
<evidence type="ECO:0000313" key="13">
    <source>
        <dbReference type="Proteomes" id="UP000031271"/>
    </source>
</evidence>
<dbReference type="PANTHER" id="PTHR22993">
    <property type="entry name" value="FORMAMIDOPYRIMIDINE-DNA GLYCOSYLASE"/>
    <property type="match status" value="1"/>
</dbReference>
<comment type="catalytic activity">
    <reaction evidence="1">
        <text>Hydrolysis of DNA containing ring-opened 7-methylguanine residues, releasing 2,6-diamino-4-hydroxy-5-(N-methyl)formamidopyrimidine.</text>
        <dbReference type="EC" id="3.2.2.23"/>
    </reaction>
</comment>
<dbReference type="SMART" id="SM01232">
    <property type="entry name" value="H2TH"/>
    <property type="match status" value="1"/>
</dbReference>
<evidence type="ECO:0000256" key="5">
    <source>
        <dbReference type="ARBA" id="ARBA00023125"/>
    </source>
</evidence>
<dbReference type="Pfam" id="PF06831">
    <property type="entry name" value="H2TH"/>
    <property type="match status" value="1"/>
</dbReference>
<evidence type="ECO:0000259" key="10">
    <source>
        <dbReference type="PROSITE" id="PS51068"/>
    </source>
</evidence>
<evidence type="ECO:0000256" key="1">
    <source>
        <dbReference type="ARBA" id="ARBA00001668"/>
    </source>
</evidence>
<dbReference type="InterPro" id="IPR010979">
    <property type="entry name" value="Ribosomal_uS13-like_H2TH"/>
</dbReference>
<keyword evidence="6" id="KW-0234">DNA repair</keyword>
<dbReference type="GO" id="GO:0008270">
    <property type="term" value="F:zinc ion binding"/>
    <property type="evidence" value="ECO:0007669"/>
    <property type="project" value="InterPro"/>
</dbReference>
<sequence length="260" mass="29845">MPEGPSIVILREELAPFVGRRIARVEGSARIDQARLSGQRLRAIRSWGKHLLIELEDVSVRIHLLLFGSYRIDERKDSKPRLRLRFAEGELNFYACSVQLIEGPLEAAYDWSRDLMSTAWRPRATLKRLRERPRLLACDALLDQTLFAGSGNIIKNEVLYRIRVHPLSLIGELPPAKLRELVREARRYSFEFLDWKKAGVLKANWLAHGKSTCVRCRIPLVKAKALGRARRRAFFCERCQKRYGDATQLSPDEPSAVDEG</sequence>
<proteinExistence type="inferred from homology"/>
<name>A0A8D3Y3P2_9GAMM</name>
<dbReference type="SMART" id="SM00898">
    <property type="entry name" value="Fapy_DNA_glyco"/>
    <property type="match status" value="1"/>
</dbReference>
<organism evidence="11 13">
    <name type="scientific">Stutzerimonas balearica DSM 6083</name>
    <dbReference type="NCBI Taxonomy" id="1123016"/>
    <lineage>
        <taxon>Bacteria</taxon>
        <taxon>Pseudomonadati</taxon>
        <taxon>Pseudomonadota</taxon>
        <taxon>Gammaproteobacteria</taxon>
        <taxon>Pseudomonadales</taxon>
        <taxon>Pseudomonadaceae</taxon>
        <taxon>Stutzerimonas</taxon>
    </lineage>
</organism>
<gene>
    <name evidence="11" type="ORF">CL52_17165</name>
    <name evidence="12" type="ORF">SAMN05660875_10893</name>
</gene>
<dbReference type="Proteomes" id="UP000182276">
    <property type="component" value="Unassembled WGS sequence"/>
</dbReference>
<dbReference type="KEGG" id="pbm:CL52_17165"/>
<evidence type="ECO:0000256" key="6">
    <source>
        <dbReference type="ARBA" id="ARBA00023204"/>
    </source>
</evidence>
<dbReference type="PANTHER" id="PTHR22993:SF9">
    <property type="entry name" value="FORMAMIDOPYRIMIDINE-DNA GLYCOSYLASE"/>
    <property type="match status" value="1"/>
</dbReference>
<keyword evidence="4" id="KW-0378">Hydrolase</keyword>
<dbReference type="InterPro" id="IPR015886">
    <property type="entry name" value="H2TH_FPG"/>
</dbReference>
<keyword evidence="8" id="KW-0511">Multifunctional enzyme</keyword>
<evidence type="ECO:0000313" key="14">
    <source>
        <dbReference type="Proteomes" id="UP000182276"/>
    </source>
</evidence>
<keyword evidence="14" id="KW-1185">Reference proteome</keyword>
<evidence type="ECO:0000256" key="4">
    <source>
        <dbReference type="ARBA" id="ARBA00022801"/>
    </source>
</evidence>
<dbReference type="SUPFAM" id="SSF81624">
    <property type="entry name" value="N-terminal domain of MutM-like DNA repair proteins"/>
    <property type="match status" value="1"/>
</dbReference>
<dbReference type="EMBL" id="FNHO01000008">
    <property type="protein sequence ID" value="SDM74018.1"/>
    <property type="molecule type" value="Genomic_DNA"/>
</dbReference>
<keyword evidence="7" id="KW-0456">Lyase</keyword>
<protein>
    <submittedName>
        <fullName evidence="11 12">Endonuclease</fullName>
    </submittedName>
</protein>
<evidence type="ECO:0000256" key="8">
    <source>
        <dbReference type="ARBA" id="ARBA00023268"/>
    </source>
</evidence>
<dbReference type="GO" id="GO:0008534">
    <property type="term" value="F:oxidized purine nucleobase lesion DNA N-glycosylase activity"/>
    <property type="evidence" value="ECO:0007669"/>
    <property type="project" value="UniProtKB-EC"/>
</dbReference>